<dbReference type="SUPFAM" id="SSF55874">
    <property type="entry name" value="ATPase domain of HSP90 chaperone/DNA topoisomerase II/histidine kinase"/>
    <property type="match status" value="1"/>
</dbReference>
<dbReference type="InterPro" id="IPR036890">
    <property type="entry name" value="HATPase_C_sf"/>
</dbReference>
<keyword evidence="4" id="KW-0812">Transmembrane</keyword>
<dbReference type="InterPro" id="IPR003594">
    <property type="entry name" value="HATPase_dom"/>
</dbReference>
<proteinExistence type="predicted"/>
<dbReference type="RefSeq" id="WP_379877607.1">
    <property type="nucleotide sequence ID" value="NZ_JBHUIP010000013.1"/>
</dbReference>
<name>A0ABW5DUC6_9PROT</name>
<dbReference type="Gene3D" id="1.10.287.130">
    <property type="match status" value="1"/>
</dbReference>
<protein>
    <recommendedName>
        <fullName evidence="2">histidine kinase</fullName>
        <ecNumber evidence="2">2.7.13.3</ecNumber>
    </recommendedName>
</protein>
<dbReference type="InterPro" id="IPR036097">
    <property type="entry name" value="HisK_dim/P_sf"/>
</dbReference>
<dbReference type="Pfam" id="PF00512">
    <property type="entry name" value="HisKA"/>
    <property type="match status" value="1"/>
</dbReference>
<keyword evidence="6" id="KW-0808">Transferase</keyword>
<dbReference type="SMART" id="SM00387">
    <property type="entry name" value="HATPase_c"/>
    <property type="match status" value="1"/>
</dbReference>
<comment type="caution">
    <text evidence="6">The sequence shown here is derived from an EMBL/GenBank/DDBJ whole genome shotgun (WGS) entry which is preliminary data.</text>
</comment>
<evidence type="ECO:0000259" key="5">
    <source>
        <dbReference type="PROSITE" id="PS50109"/>
    </source>
</evidence>
<evidence type="ECO:0000313" key="6">
    <source>
        <dbReference type="EMBL" id="MFD2264517.1"/>
    </source>
</evidence>
<feature type="domain" description="Histidine kinase" evidence="5">
    <location>
        <begin position="297"/>
        <end position="508"/>
    </location>
</feature>
<sequence length="508" mass="55163">MLPKRAFSKSLALIILLWLVLVAGFAGFSIRERLSEARSELEGTSRALHRLISQRVAQHDAHLTGLVALITAADPMPEGAIRQVSQSVLRFYPRVASMHLLRLGPSPTTILSEPEGPAPDLSVIAPVIAAQRQGQVRTYVTASATGRYLLGKRATYNDPGIAVVLQVDPARLIEVDELPPRLRLTLSFEDQVIFERAATGGEDAPFLAPLHFSQLIDGPSQPFRLDTHWQMSVQDVVSLRPLLIFAVVSALILLALWFAWQQQAKARQSEQRAGLLEHETRLAHASRVNAMGELASGIAHELTQPLTALLSQSQAALRLTSMPSSDPTLLAQALEANVREAKRAGLMLKRMRDYISNRQPTPVLADLNQIVLAIADLMRADLERQHISLTLDLAQPAPQSVVDPIEMEQVLHNLVRNAAHALLDGGTIRIATASEGRSAVIRVADSGPGIPPDVLPRLFEPFFTTKEDGMGLGLSLCETLLGRVGGQIEGHNDPAGGAVFTIQLEAAR</sequence>
<keyword evidence="4" id="KW-0472">Membrane</keyword>
<dbReference type="InterPro" id="IPR003661">
    <property type="entry name" value="HisK_dim/P_dom"/>
</dbReference>
<gene>
    <name evidence="6" type="ORF">ACFSM5_16550</name>
</gene>
<evidence type="ECO:0000313" key="7">
    <source>
        <dbReference type="Proteomes" id="UP001597295"/>
    </source>
</evidence>
<evidence type="ECO:0000256" key="1">
    <source>
        <dbReference type="ARBA" id="ARBA00000085"/>
    </source>
</evidence>
<dbReference type="Proteomes" id="UP001597295">
    <property type="component" value="Unassembled WGS sequence"/>
</dbReference>
<keyword evidence="6" id="KW-0418">Kinase</keyword>
<dbReference type="PANTHER" id="PTHR43065:SF42">
    <property type="entry name" value="TWO-COMPONENT SENSOR PPRA"/>
    <property type="match status" value="1"/>
</dbReference>
<accession>A0ABW5DUC6</accession>
<evidence type="ECO:0000256" key="3">
    <source>
        <dbReference type="ARBA" id="ARBA00022553"/>
    </source>
</evidence>
<dbReference type="SUPFAM" id="SSF47384">
    <property type="entry name" value="Homodimeric domain of signal transducing histidine kinase"/>
    <property type="match status" value="1"/>
</dbReference>
<dbReference type="PROSITE" id="PS50109">
    <property type="entry name" value="HIS_KIN"/>
    <property type="match status" value="1"/>
</dbReference>
<keyword evidence="4" id="KW-1133">Transmembrane helix</keyword>
<dbReference type="InterPro" id="IPR004358">
    <property type="entry name" value="Sig_transdc_His_kin-like_C"/>
</dbReference>
<dbReference type="Pfam" id="PF02518">
    <property type="entry name" value="HATPase_c"/>
    <property type="match status" value="1"/>
</dbReference>
<feature type="transmembrane region" description="Helical" evidence="4">
    <location>
        <begin position="242"/>
        <end position="260"/>
    </location>
</feature>
<evidence type="ECO:0000256" key="4">
    <source>
        <dbReference type="SAM" id="Phobius"/>
    </source>
</evidence>
<dbReference type="CDD" id="cd00082">
    <property type="entry name" value="HisKA"/>
    <property type="match status" value="1"/>
</dbReference>
<keyword evidence="7" id="KW-1185">Reference proteome</keyword>
<dbReference type="GO" id="GO:0016301">
    <property type="term" value="F:kinase activity"/>
    <property type="evidence" value="ECO:0007669"/>
    <property type="project" value="UniProtKB-KW"/>
</dbReference>
<dbReference type="EC" id="2.7.13.3" evidence="2"/>
<dbReference type="InterPro" id="IPR005467">
    <property type="entry name" value="His_kinase_dom"/>
</dbReference>
<keyword evidence="3" id="KW-0597">Phosphoprotein</keyword>
<dbReference type="SMART" id="SM00388">
    <property type="entry name" value="HisKA"/>
    <property type="match status" value="1"/>
</dbReference>
<dbReference type="Gene3D" id="3.30.565.10">
    <property type="entry name" value="Histidine kinase-like ATPase, C-terminal domain"/>
    <property type="match status" value="1"/>
</dbReference>
<comment type="catalytic activity">
    <reaction evidence="1">
        <text>ATP + protein L-histidine = ADP + protein N-phospho-L-histidine.</text>
        <dbReference type="EC" id="2.7.13.3"/>
    </reaction>
</comment>
<organism evidence="6 7">
    <name type="scientific">Lacibacterium aquatile</name>
    <dbReference type="NCBI Taxonomy" id="1168082"/>
    <lineage>
        <taxon>Bacteria</taxon>
        <taxon>Pseudomonadati</taxon>
        <taxon>Pseudomonadota</taxon>
        <taxon>Alphaproteobacteria</taxon>
        <taxon>Rhodospirillales</taxon>
        <taxon>Rhodospirillaceae</taxon>
    </lineage>
</organism>
<dbReference type="EMBL" id="JBHUIP010000013">
    <property type="protein sequence ID" value="MFD2264517.1"/>
    <property type="molecule type" value="Genomic_DNA"/>
</dbReference>
<dbReference type="PRINTS" id="PR00344">
    <property type="entry name" value="BCTRLSENSOR"/>
</dbReference>
<dbReference type="PANTHER" id="PTHR43065">
    <property type="entry name" value="SENSOR HISTIDINE KINASE"/>
    <property type="match status" value="1"/>
</dbReference>
<evidence type="ECO:0000256" key="2">
    <source>
        <dbReference type="ARBA" id="ARBA00012438"/>
    </source>
</evidence>
<reference evidence="7" key="1">
    <citation type="journal article" date="2019" name="Int. J. Syst. Evol. Microbiol.">
        <title>The Global Catalogue of Microorganisms (GCM) 10K type strain sequencing project: providing services to taxonomists for standard genome sequencing and annotation.</title>
        <authorList>
            <consortium name="The Broad Institute Genomics Platform"/>
            <consortium name="The Broad Institute Genome Sequencing Center for Infectious Disease"/>
            <person name="Wu L."/>
            <person name="Ma J."/>
        </authorList>
    </citation>
    <scope>NUCLEOTIDE SEQUENCE [LARGE SCALE GENOMIC DNA]</scope>
    <source>
        <strain evidence="7">CGMCC 1.19062</strain>
    </source>
</reference>